<feature type="transmembrane region" description="Helical" evidence="12">
    <location>
        <begin position="179"/>
        <end position="199"/>
    </location>
</feature>
<keyword evidence="4" id="KW-0597">Phosphoprotein</keyword>
<comment type="subcellular location">
    <subcellularLocation>
        <location evidence="2">Membrane</location>
        <topology evidence="2">Multi-pass membrane protein</topology>
    </subcellularLocation>
</comment>
<evidence type="ECO:0000259" key="13">
    <source>
        <dbReference type="PROSITE" id="PS50109"/>
    </source>
</evidence>
<keyword evidence="12" id="KW-0472">Membrane</keyword>
<dbReference type="SMART" id="SM00387">
    <property type="entry name" value="HATPase_c"/>
    <property type="match status" value="1"/>
</dbReference>
<feature type="domain" description="Histidine kinase" evidence="13">
    <location>
        <begin position="261"/>
        <end position="472"/>
    </location>
</feature>
<name>A0ABX4TSA3_9HYPH</name>
<evidence type="ECO:0000256" key="8">
    <source>
        <dbReference type="ARBA" id="ARBA00022777"/>
    </source>
</evidence>
<dbReference type="InterPro" id="IPR003661">
    <property type="entry name" value="HisK_dim/P_dom"/>
</dbReference>
<dbReference type="SMART" id="SM00388">
    <property type="entry name" value="HisKA"/>
    <property type="match status" value="1"/>
</dbReference>
<evidence type="ECO:0000256" key="9">
    <source>
        <dbReference type="ARBA" id="ARBA00022840"/>
    </source>
</evidence>
<proteinExistence type="predicted"/>
<evidence type="ECO:0000256" key="4">
    <source>
        <dbReference type="ARBA" id="ARBA00022553"/>
    </source>
</evidence>
<keyword evidence="8" id="KW-0418">Kinase</keyword>
<evidence type="ECO:0000256" key="5">
    <source>
        <dbReference type="ARBA" id="ARBA00022679"/>
    </source>
</evidence>
<dbReference type="CDD" id="cd00082">
    <property type="entry name" value="HisKA"/>
    <property type="match status" value="1"/>
</dbReference>
<dbReference type="PANTHER" id="PTHR45436">
    <property type="entry name" value="SENSOR HISTIDINE KINASE YKOH"/>
    <property type="match status" value="1"/>
</dbReference>
<gene>
    <name evidence="14" type="ORF">BMJ33_03205</name>
</gene>
<accession>A0ABX4TSA3</accession>
<sequence length="476" mass="51990">MVNSLSITRRLLMGLSVATLLFWISFQTITFVALRKADDESDQIQELVTTIAAEMMIGLLHGAGAYDANKYDQKPGRITDRDYAVVVRNPAGEVLTNAAKVLIRNGGVFIHAGEVPIRAGEVCIGPAGVKLLKPTPNLNEGFRQSATNRIYSKKMRDGNFIEVFEPLYFRRQLTTEYGIRYSLPLLVLLPVSVAIWWIVIGRALSPVEVLRQEIASRDSRNLSPLVLKNCPAELAPIVASVNRLVECLRTALVRERAFTAIRAHELKTPIAGARAQMQRLSAELPEGSGKERARGIVQSLSSLSDRVEKLLQLAQAESGIGAADYSNDLLKAVRLETEDYGKKSQYADRLILNADGCRSFRRNIDMDAFGILVGNLVENALKHSPPHTPVVVSVRPDGEIAIANEGPVICPKNLEHLRKPFRRGATPAAGSGLGLHIASLVIEKIGGSLELASPRRGRDDGFEAIVRIPQCSGTPT</sequence>
<evidence type="ECO:0000256" key="10">
    <source>
        <dbReference type="ARBA" id="ARBA00022989"/>
    </source>
</evidence>
<comment type="caution">
    <text evidence="14">The sequence shown here is derived from an EMBL/GenBank/DDBJ whole genome shotgun (WGS) entry which is preliminary data.</text>
</comment>
<dbReference type="Proteomes" id="UP001190825">
    <property type="component" value="Unassembled WGS sequence"/>
</dbReference>
<keyword evidence="7" id="KW-0547">Nucleotide-binding</keyword>
<dbReference type="SUPFAM" id="SSF55874">
    <property type="entry name" value="ATPase domain of HSP90 chaperone/DNA topoisomerase II/histidine kinase"/>
    <property type="match status" value="1"/>
</dbReference>
<evidence type="ECO:0000256" key="1">
    <source>
        <dbReference type="ARBA" id="ARBA00000085"/>
    </source>
</evidence>
<dbReference type="InterPro" id="IPR003594">
    <property type="entry name" value="HATPase_dom"/>
</dbReference>
<keyword evidence="6 12" id="KW-0812">Transmembrane</keyword>
<dbReference type="InterPro" id="IPR036890">
    <property type="entry name" value="HATPase_C_sf"/>
</dbReference>
<dbReference type="InterPro" id="IPR050428">
    <property type="entry name" value="TCS_sensor_his_kinase"/>
</dbReference>
<reference evidence="14 15" key="1">
    <citation type="journal article" date="2018" name="FEMS Microbiol. Ecol.">
        <title>Co-invading symbiotic mutualists of Medicago polymorpha retain high ancestral diversity and contain diverse accessory genomes.</title>
        <authorList>
            <person name="Porter S.S."/>
            <person name="Faber-Hammond J.J."/>
            <person name="Friesen M.L."/>
        </authorList>
    </citation>
    <scope>NUCLEOTIDE SEQUENCE [LARGE SCALE GENOMIC DNA]</scope>
    <source>
        <strain evidence="14 15">Str16</strain>
    </source>
</reference>
<evidence type="ECO:0000313" key="14">
    <source>
        <dbReference type="EMBL" id="PLU08119.1"/>
    </source>
</evidence>
<keyword evidence="11" id="KW-0902">Two-component regulatory system</keyword>
<keyword evidence="5" id="KW-0808">Transferase</keyword>
<feature type="transmembrane region" description="Helical" evidence="12">
    <location>
        <begin position="12"/>
        <end position="34"/>
    </location>
</feature>
<dbReference type="InterPro" id="IPR005467">
    <property type="entry name" value="His_kinase_dom"/>
</dbReference>
<evidence type="ECO:0000256" key="12">
    <source>
        <dbReference type="SAM" id="Phobius"/>
    </source>
</evidence>
<dbReference type="Pfam" id="PF02518">
    <property type="entry name" value="HATPase_c"/>
    <property type="match status" value="1"/>
</dbReference>
<comment type="catalytic activity">
    <reaction evidence="1">
        <text>ATP + protein L-histidine = ADP + protein N-phospho-L-histidine.</text>
        <dbReference type="EC" id="2.7.13.3"/>
    </reaction>
</comment>
<evidence type="ECO:0000256" key="3">
    <source>
        <dbReference type="ARBA" id="ARBA00012438"/>
    </source>
</evidence>
<dbReference type="PANTHER" id="PTHR45436:SF14">
    <property type="entry name" value="SENSOR PROTEIN QSEC"/>
    <property type="match status" value="1"/>
</dbReference>
<evidence type="ECO:0000256" key="6">
    <source>
        <dbReference type="ARBA" id="ARBA00022692"/>
    </source>
</evidence>
<keyword evidence="15" id="KW-1185">Reference proteome</keyword>
<dbReference type="CDD" id="cd00075">
    <property type="entry name" value="HATPase"/>
    <property type="match status" value="1"/>
</dbReference>
<evidence type="ECO:0000256" key="11">
    <source>
        <dbReference type="ARBA" id="ARBA00023012"/>
    </source>
</evidence>
<dbReference type="InterPro" id="IPR036097">
    <property type="entry name" value="HisK_dim/P_sf"/>
</dbReference>
<keyword evidence="9" id="KW-0067">ATP-binding</keyword>
<dbReference type="PROSITE" id="PS50109">
    <property type="entry name" value="HIS_KIN"/>
    <property type="match status" value="1"/>
</dbReference>
<evidence type="ECO:0000313" key="15">
    <source>
        <dbReference type="Proteomes" id="UP001190825"/>
    </source>
</evidence>
<dbReference type="EC" id="2.7.13.3" evidence="3"/>
<evidence type="ECO:0000256" key="2">
    <source>
        <dbReference type="ARBA" id="ARBA00004141"/>
    </source>
</evidence>
<dbReference type="RefSeq" id="WP_101778667.1">
    <property type="nucleotide sequence ID" value="NZ_NBUC01000030.1"/>
</dbReference>
<dbReference type="Pfam" id="PF00512">
    <property type="entry name" value="HisKA"/>
    <property type="match status" value="1"/>
</dbReference>
<dbReference type="Gene3D" id="3.30.565.10">
    <property type="entry name" value="Histidine kinase-like ATPase, C-terminal domain"/>
    <property type="match status" value="1"/>
</dbReference>
<keyword evidence="10 12" id="KW-1133">Transmembrane helix</keyword>
<evidence type="ECO:0000256" key="7">
    <source>
        <dbReference type="ARBA" id="ARBA00022741"/>
    </source>
</evidence>
<organism evidence="14 15">
    <name type="scientific">Sinorhizobium medicae</name>
    <dbReference type="NCBI Taxonomy" id="110321"/>
    <lineage>
        <taxon>Bacteria</taxon>
        <taxon>Pseudomonadati</taxon>
        <taxon>Pseudomonadota</taxon>
        <taxon>Alphaproteobacteria</taxon>
        <taxon>Hyphomicrobiales</taxon>
        <taxon>Rhizobiaceae</taxon>
        <taxon>Sinorhizobium/Ensifer group</taxon>
        <taxon>Sinorhizobium</taxon>
    </lineage>
</organism>
<dbReference type="Gene3D" id="1.10.287.130">
    <property type="match status" value="1"/>
</dbReference>
<protein>
    <recommendedName>
        <fullName evidence="3">histidine kinase</fullName>
        <ecNumber evidence="3">2.7.13.3</ecNumber>
    </recommendedName>
</protein>
<dbReference type="EMBL" id="NBUC01000030">
    <property type="protein sequence ID" value="PLU08119.1"/>
    <property type="molecule type" value="Genomic_DNA"/>
</dbReference>
<dbReference type="SUPFAM" id="SSF47384">
    <property type="entry name" value="Homodimeric domain of signal transducing histidine kinase"/>
    <property type="match status" value="1"/>
</dbReference>